<evidence type="ECO:0008006" key="3">
    <source>
        <dbReference type="Google" id="ProtNLM"/>
    </source>
</evidence>
<dbReference type="EMBL" id="KQ427344">
    <property type="protein sequence ID" value="KOF67173.1"/>
    <property type="molecule type" value="Genomic_DNA"/>
</dbReference>
<evidence type="ECO:0000256" key="1">
    <source>
        <dbReference type="SAM" id="Coils"/>
    </source>
</evidence>
<protein>
    <recommendedName>
        <fullName evidence="3">Coiled-coil domain-containing protein 189</fullName>
    </recommendedName>
</protein>
<dbReference type="Pfam" id="PF14769">
    <property type="entry name" value="CLAMP"/>
    <property type="match status" value="1"/>
</dbReference>
<gene>
    <name evidence="2" type="ORF">OCBIM_22010271mg</name>
</gene>
<organism evidence="2">
    <name type="scientific">Octopus bimaculoides</name>
    <name type="common">California two-spotted octopus</name>
    <dbReference type="NCBI Taxonomy" id="37653"/>
    <lineage>
        <taxon>Eukaryota</taxon>
        <taxon>Metazoa</taxon>
        <taxon>Spiralia</taxon>
        <taxon>Lophotrochozoa</taxon>
        <taxon>Mollusca</taxon>
        <taxon>Cephalopoda</taxon>
        <taxon>Coleoidea</taxon>
        <taxon>Octopodiformes</taxon>
        <taxon>Octopoda</taxon>
        <taxon>Incirrata</taxon>
        <taxon>Octopodidae</taxon>
        <taxon>Octopus</taxon>
    </lineage>
</organism>
<dbReference type="OrthoDB" id="425082at2759"/>
<dbReference type="STRING" id="37653.A0A0L8FRA3"/>
<name>A0A0L8FRA3_OCTBM</name>
<evidence type="ECO:0000313" key="2">
    <source>
        <dbReference type="EMBL" id="KOF67173.1"/>
    </source>
</evidence>
<dbReference type="KEGG" id="obi:106881708"/>
<dbReference type="PANTHER" id="PTHR28457">
    <property type="entry name" value="COILED-COIL DOMAIN-CONTAINING PROTEIN 189"/>
    <property type="match status" value="1"/>
</dbReference>
<dbReference type="AlphaFoldDB" id="A0A0L8FRA3"/>
<proteinExistence type="predicted"/>
<dbReference type="PANTHER" id="PTHR28457:SF1">
    <property type="entry name" value="CILIA- AND FLAGELLA-ASSOCIATED PROTEIN 119"/>
    <property type="match status" value="1"/>
</dbReference>
<dbReference type="InterPro" id="IPR032727">
    <property type="entry name" value="CLAMP"/>
</dbReference>
<keyword evidence="1" id="KW-0175">Coiled coil</keyword>
<sequence length="282" mass="32842">MAWSQKTQSSHQLQIVVWSDLDPKQSGMLKNAETLNDVKNILAEIFNLYNCSELHKEKILLNLYTYAVQFAREEQFTIEQLSALFSIVKLVHEVCVESPFDNMEETFTYFKDLLICHSVCRPPHSTELFSVKDVRKIACYMTNTYFRHFKLYKYVFTPQVHLDLVLNYIGESDSITSQEADFDSEKEKNKKSGTSDLFLNESIDKEKELVKNPEKDEAKKYLRKLITDFLQKKINELKSAVAEKLEKSEKMVNNKLEDAGYRGYSKRLSKKLSKSGKRISNL</sequence>
<accession>A0A0L8FRA3</accession>
<dbReference type="OMA" id="SPEQTHE"/>
<reference evidence="2" key="1">
    <citation type="submission" date="2015-07" db="EMBL/GenBank/DDBJ databases">
        <title>MeaNS - Measles Nucleotide Surveillance Program.</title>
        <authorList>
            <person name="Tran T."/>
            <person name="Druce J."/>
        </authorList>
    </citation>
    <scope>NUCLEOTIDE SEQUENCE</scope>
    <source>
        <strain evidence="2">UCB-OBI-ISO-001</strain>
        <tissue evidence="2">Gonad</tissue>
    </source>
</reference>
<feature type="coiled-coil region" evidence="1">
    <location>
        <begin position="227"/>
        <end position="254"/>
    </location>
</feature>